<dbReference type="Pfam" id="PF20167">
    <property type="entry name" value="Transposase_32"/>
    <property type="match status" value="1"/>
</dbReference>
<keyword evidence="5" id="KW-1185">Reference proteome</keyword>
<dbReference type="EMBL" id="JASCZI010242211">
    <property type="protein sequence ID" value="MED6210144.1"/>
    <property type="molecule type" value="Genomic_DNA"/>
</dbReference>
<evidence type="ECO:0000256" key="2">
    <source>
        <dbReference type="SAM" id="MobiDB-lite"/>
    </source>
</evidence>
<reference evidence="4 5" key="1">
    <citation type="journal article" date="2023" name="Plants (Basel)">
        <title>Bridging the Gap: Combining Genomics and Transcriptomics Approaches to Understand Stylosanthes scabra, an Orphan Legume from the Brazilian Caatinga.</title>
        <authorList>
            <person name="Ferreira-Neto J.R.C."/>
            <person name="da Silva M.D."/>
            <person name="Binneck E."/>
            <person name="de Melo N.F."/>
            <person name="da Silva R.H."/>
            <person name="de Melo A.L.T.M."/>
            <person name="Pandolfi V."/>
            <person name="Bustamante F.O."/>
            <person name="Brasileiro-Vidal A.C."/>
            <person name="Benko-Iseppon A.M."/>
        </authorList>
    </citation>
    <scope>NUCLEOTIDE SEQUENCE [LARGE SCALE GENOMIC DNA]</scope>
    <source>
        <tissue evidence="4">Leaves</tissue>
    </source>
</reference>
<evidence type="ECO:0000313" key="5">
    <source>
        <dbReference type="Proteomes" id="UP001341840"/>
    </source>
</evidence>
<evidence type="ECO:0000313" key="4">
    <source>
        <dbReference type="EMBL" id="MED6210144.1"/>
    </source>
</evidence>
<feature type="compositionally biased region" description="Polar residues" evidence="2">
    <location>
        <begin position="438"/>
        <end position="453"/>
    </location>
</feature>
<name>A0ABU6YJH2_9FABA</name>
<feature type="coiled-coil region" evidence="1">
    <location>
        <begin position="363"/>
        <end position="390"/>
    </location>
</feature>
<organism evidence="4 5">
    <name type="scientific">Stylosanthes scabra</name>
    <dbReference type="NCBI Taxonomy" id="79078"/>
    <lineage>
        <taxon>Eukaryota</taxon>
        <taxon>Viridiplantae</taxon>
        <taxon>Streptophyta</taxon>
        <taxon>Embryophyta</taxon>
        <taxon>Tracheophyta</taxon>
        <taxon>Spermatophyta</taxon>
        <taxon>Magnoliopsida</taxon>
        <taxon>eudicotyledons</taxon>
        <taxon>Gunneridae</taxon>
        <taxon>Pentapetalae</taxon>
        <taxon>rosids</taxon>
        <taxon>fabids</taxon>
        <taxon>Fabales</taxon>
        <taxon>Fabaceae</taxon>
        <taxon>Papilionoideae</taxon>
        <taxon>50 kb inversion clade</taxon>
        <taxon>dalbergioids sensu lato</taxon>
        <taxon>Dalbergieae</taxon>
        <taxon>Pterocarpus clade</taxon>
        <taxon>Stylosanthes</taxon>
    </lineage>
</organism>
<dbReference type="InterPro" id="IPR046796">
    <property type="entry name" value="Transposase_32_dom"/>
</dbReference>
<comment type="caution">
    <text evidence="4">The sequence shown here is derived from an EMBL/GenBank/DDBJ whole genome shotgun (WGS) entry which is preliminary data.</text>
</comment>
<feature type="compositionally biased region" description="Polar residues" evidence="2">
    <location>
        <begin position="266"/>
        <end position="278"/>
    </location>
</feature>
<feature type="region of interest" description="Disordered" evidence="2">
    <location>
        <begin position="436"/>
        <end position="462"/>
    </location>
</feature>
<proteinExistence type="predicted"/>
<sequence length="462" mass="53813">MSSSSDMHDVHCFRSQFHQDLFEEHVASKSVTPETSFDLQEDEYPEIQEQRAKRGWRRLSKPRTKISKVLIREFYANAVRTKEEIASGEAYPYKSYVRGVTIDFSATNIREILKICDNTPGAETDLNTHQGEDQRLDESEITVARAVLIHSIMKGEDVRIEELIADNIVIVAEGVQGRGKLIFPSTIYRLCKEVGVSFREFRGTEYIPIDKPVTARVMVRTRGRNVNLQPNQPVEEEDQPELMHQDWAEDEQHRDHEQPHYEAHSGFQSSYREEQQQGFQSINEELSNMKIWQKQFFENMQNTQAQYLEELKALKTKQDEMHTQQNNFYRQIRKEQGKMAKEIEEIKKFQVNQTLMGFCPSPIEKLEERVHKYQNEIIEMRKQTKEWSKNASSREAYSFWAHQQANPNLIEIPIHKIPDLVNENAAKGRHIFHGALKSHTTQGGPSQPSQPTDQPMGEPEKE</sequence>
<evidence type="ECO:0000256" key="1">
    <source>
        <dbReference type="SAM" id="Coils"/>
    </source>
</evidence>
<dbReference type="Proteomes" id="UP001341840">
    <property type="component" value="Unassembled WGS sequence"/>
</dbReference>
<feature type="domain" description="Putative plant transposon protein" evidence="3">
    <location>
        <begin position="53"/>
        <end position="123"/>
    </location>
</feature>
<feature type="region of interest" description="Disordered" evidence="2">
    <location>
        <begin position="224"/>
        <end position="278"/>
    </location>
</feature>
<keyword evidence="1" id="KW-0175">Coiled coil</keyword>
<evidence type="ECO:0000259" key="3">
    <source>
        <dbReference type="Pfam" id="PF20167"/>
    </source>
</evidence>
<protein>
    <recommendedName>
        <fullName evidence="3">Putative plant transposon protein domain-containing protein</fullName>
    </recommendedName>
</protein>
<feature type="compositionally biased region" description="Basic and acidic residues" evidence="2">
    <location>
        <begin position="241"/>
        <end position="263"/>
    </location>
</feature>
<gene>
    <name evidence="4" type="ORF">PIB30_061383</name>
</gene>
<accession>A0ABU6YJH2</accession>